<reference evidence="4" key="1">
    <citation type="submission" date="2014-11" db="EMBL/GenBank/DDBJ databases">
        <authorList>
            <person name="Geib S."/>
        </authorList>
    </citation>
    <scope>NUCLEOTIDE SEQUENCE</scope>
</reference>
<reference evidence="4" key="2">
    <citation type="journal article" date="2015" name="Gigascience">
        <title>Reconstructing a comprehensive transcriptome assembly of a white-pupal translocated strain of the pest fruit fly Bactrocera cucurbitae.</title>
        <authorList>
            <person name="Sim S.B."/>
            <person name="Calla B."/>
            <person name="Hall B."/>
            <person name="DeRego T."/>
            <person name="Geib S.M."/>
        </authorList>
    </citation>
    <scope>NUCLEOTIDE SEQUENCE</scope>
</reference>
<keyword evidence="2" id="KW-0812">Transmembrane</keyword>
<evidence type="ECO:0000256" key="3">
    <source>
        <dbReference type="SAM" id="SignalP"/>
    </source>
</evidence>
<feature type="signal peptide" evidence="3">
    <location>
        <begin position="1"/>
        <end position="18"/>
    </location>
</feature>
<protein>
    <submittedName>
        <fullName evidence="4">Alpha-amylase 4</fullName>
    </submittedName>
</protein>
<feature type="chain" id="PRO_5001983748" evidence="3">
    <location>
        <begin position="19"/>
        <end position="216"/>
    </location>
</feature>
<organism evidence="4">
    <name type="scientific">Zeugodacus cucurbitae</name>
    <name type="common">Melon fruit fly</name>
    <name type="synonym">Bactrocera cucurbitae</name>
    <dbReference type="NCBI Taxonomy" id="28588"/>
    <lineage>
        <taxon>Eukaryota</taxon>
        <taxon>Metazoa</taxon>
        <taxon>Ecdysozoa</taxon>
        <taxon>Arthropoda</taxon>
        <taxon>Hexapoda</taxon>
        <taxon>Insecta</taxon>
        <taxon>Pterygota</taxon>
        <taxon>Neoptera</taxon>
        <taxon>Endopterygota</taxon>
        <taxon>Diptera</taxon>
        <taxon>Brachycera</taxon>
        <taxon>Muscomorpha</taxon>
        <taxon>Tephritoidea</taxon>
        <taxon>Tephritidae</taxon>
        <taxon>Zeugodacus</taxon>
        <taxon>Zeugodacus</taxon>
    </lineage>
</organism>
<proteinExistence type="predicted"/>
<gene>
    <name evidence="4" type="primary">meu7</name>
    <name evidence="4" type="ORF">g.15629</name>
</gene>
<accession>A0A0A1XIN3</accession>
<keyword evidence="2" id="KW-0472">Membrane</keyword>
<evidence type="ECO:0000313" key="4">
    <source>
        <dbReference type="EMBL" id="JAD10373.1"/>
    </source>
</evidence>
<dbReference type="AlphaFoldDB" id="A0A0A1XIN3"/>
<feature type="region of interest" description="Disordered" evidence="1">
    <location>
        <begin position="182"/>
        <end position="203"/>
    </location>
</feature>
<feature type="transmembrane region" description="Helical" evidence="2">
    <location>
        <begin position="94"/>
        <end position="116"/>
    </location>
</feature>
<evidence type="ECO:0000256" key="1">
    <source>
        <dbReference type="SAM" id="MobiDB-lite"/>
    </source>
</evidence>
<dbReference type="EMBL" id="GBXI01003919">
    <property type="protein sequence ID" value="JAD10373.1"/>
    <property type="molecule type" value="Transcribed_RNA"/>
</dbReference>
<feature type="non-terminal residue" evidence="4">
    <location>
        <position position="1"/>
    </location>
</feature>
<keyword evidence="2" id="KW-1133">Transmembrane helix</keyword>
<name>A0A0A1XIN3_ZEUCU</name>
<feature type="transmembrane region" description="Helical" evidence="2">
    <location>
        <begin position="122"/>
        <end position="140"/>
    </location>
</feature>
<sequence>NILYTILLLLRGISKFTAQKYRSPSSQSLTDKADKSNTQLTACNKSISETIRKSDNRCVEEASLAKPSSVARYAFQFAIRNSSHLFRRLSGYQVAAVNVAFVSIFVAIVVAIIMLLHSNGVSLLSLFIIIVLLFALSGGYPSKEKLKIRIHVPVKHHTHVHTKTVIKKVPLPIPVPVKEHEPVKEHHHHHYEKEAEEEFEGYDYPKKKRQVQHPFV</sequence>
<evidence type="ECO:0000256" key="2">
    <source>
        <dbReference type="SAM" id="Phobius"/>
    </source>
</evidence>
<keyword evidence="3" id="KW-0732">Signal</keyword>